<dbReference type="Proteomes" id="UP000199481">
    <property type="component" value="Unassembled WGS sequence"/>
</dbReference>
<evidence type="ECO:0000313" key="1">
    <source>
        <dbReference type="EMBL" id="SDQ18785.1"/>
    </source>
</evidence>
<protein>
    <recommendedName>
        <fullName evidence="3">Phage protein, HK97 gp10 family</fullName>
    </recommendedName>
</protein>
<sequence>MKFKGELVGSEDGPDKDINEAINRVERLPQAMDSGANKIVNAAKGIARAKGLNKTGAGLEGIMFEKESNDRLIGWAPRPNLHLYFHEIGTYKDYPKPHLRPAADQSENEVIEDIRRTVVGD</sequence>
<gene>
    <name evidence="1" type="ORF">SAMN04487752_1161</name>
</gene>
<accession>A0A1H0YUE1</accession>
<dbReference type="EMBL" id="FNJW01000008">
    <property type="protein sequence ID" value="SDQ18785.1"/>
    <property type="molecule type" value="Genomic_DNA"/>
</dbReference>
<name>A0A1H0YUE1_9LACT</name>
<reference evidence="2" key="1">
    <citation type="submission" date="2016-10" db="EMBL/GenBank/DDBJ databases">
        <authorList>
            <person name="Varghese N."/>
            <person name="Submissions S."/>
        </authorList>
    </citation>
    <scope>NUCLEOTIDE SEQUENCE [LARGE SCALE GENOMIC DNA]</scope>
    <source>
        <strain evidence="2">MPL-11</strain>
    </source>
</reference>
<evidence type="ECO:0000313" key="2">
    <source>
        <dbReference type="Proteomes" id="UP000199481"/>
    </source>
</evidence>
<keyword evidence="2" id="KW-1185">Reference proteome</keyword>
<evidence type="ECO:0008006" key="3">
    <source>
        <dbReference type="Google" id="ProtNLM"/>
    </source>
</evidence>
<dbReference type="AlphaFoldDB" id="A0A1H0YUE1"/>
<proteinExistence type="predicted"/>
<dbReference type="RefSeq" id="WP_089976038.1">
    <property type="nucleotide sequence ID" value="NZ_CP084916.1"/>
</dbReference>
<dbReference type="OrthoDB" id="3010349at2"/>
<organism evidence="1 2">
    <name type="scientific">Carnobacterium viridans</name>
    <dbReference type="NCBI Taxonomy" id="174587"/>
    <lineage>
        <taxon>Bacteria</taxon>
        <taxon>Bacillati</taxon>
        <taxon>Bacillota</taxon>
        <taxon>Bacilli</taxon>
        <taxon>Lactobacillales</taxon>
        <taxon>Carnobacteriaceae</taxon>
        <taxon>Carnobacterium</taxon>
    </lineage>
</organism>